<evidence type="ECO:0000313" key="1">
    <source>
        <dbReference type="EMBL" id="MFC7407705.1"/>
    </source>
</evidence>
<dbReference type="EMBL" id="JBHTCA010000002">
    <property type="protein sequence ID" value="MFC7407705.1"/>
    <property type="molecule type" value="Genomic_DNA"/>
</dbReference>
<reference evidence="2" key="1">
    <citation type="journal article" date="2019" name="Int. J. Syst. Evol. Microbiol.">
        <title>The Global Catalogue of Microorganisms (GCM) 10K type strain sequencing project: providing services to taxonomists for standard genome sequencing and annotation.</title>
        <authorList>
            <consortium name="The Broad Institute Genomics Platform"/>
            <consortium name="The Broad Institute Genome Sequencing Center for Infectious Disease"/>
            <person name="Wu L."/>
            <person name="Ma J."/>
        </authorList>
    </citation>
    <scope>NUCLEOTIDE SEQUENCE [LARGE SCALE GENOMIC DNA]</scope>
    <source>
        <strain evidence="2">CGMCC 1.12371</strain>
    </source>
</reference>
<proteinExistence type="predicted"/>
<keyword evidence="2" id="KW-1185">Reference proteome</keyword>
<evidence type="ECO:0000313" key="2">
    <source>
        <dbReference type="Proteomes" id="UP001596501"/>
    </source>
</evidence>
<evidence type="ECO:0008006" key="3">
    <source>
        <dbReference type="Google" id="ProtNLM"/>
    </source>
</evidence>
<sequence length="1418" mass="154805">MLIALQRSFSEYASASADVQDEDWGAFLGLRKGGHAWSDLHERPLVVVVGEAGIGKTIEFKQEVARLTAEGKAAFFLPLNQLQEFDSWTLALTGSDDAYTTWAASTALGYFFLDAVDEARLKSHADFERALTVVQRALGPHLWRVRVAISSRITDWSTASVRAAVDTRLAKPIQRAVGAKTASERPLSLDETSPVSLPTDGDTAKVEAFVVALDPLSNAEARRCAQAFALQDVELFWSAVEDGDYEFMATRPLDLHWMVSLWNQQKTLGFYRDLIEVNIANRLREFNDSYEAAGEVLSVDQLRSGAVALAAAAEFGSSAFFVLEPGVVPAAGELAPHTILTDWGPTEVRRLLATAVFDEASFGRVKFHHRSIREYLAAHWVMRQLELGVPLLRLQGLFAASPYGAPVLIPSRRAALSWLATISVEVREWVVRDFPEVLFFEGDPQAWDGLSADKAFDNFVAGSNLGLRANWFKSASEYMRVGRSLSAGKVAAALVDLSSSPQVRSLCFHIARHAKLADCASSAFDIYRSTTAQEWERRYALEVLEVVATPAHRSAVLADLQSSALGSNELIARALSVVDWRSLTVAQLSSIFDSTRSEAAFGGGPMVGALRSELLPSADVLEATLLLSAVIASLPRPTSGKRFARFPDSDQPERAWLLDALPHCYERVLELLQPTSAAYPEVCLDAAERLEAQRDSGFSDRDEFGRLHKAIAQHPGLRWSVALAIAESDDIRHSTSRLTWGASCIVSFDVDDLPELTRRANDSALPASEQEVWFSVAVDVAFKNMRQRSRADALRALGLQGKTSKRGTLVGAEYKRWRQGAARNRQWQAEEKLRKAATEKDLEAFKTNLTTHLPQIRTGTHFGGLQRLLQYSFGRSGANDYSSIDFDALATSLSPQIAEAFEEGLRAYWPTLAPPNPSNFSNGQVPWTALVALAGVRLTLRSEAVITSLSATEVGKAAQLAVWELNGPPSWLEPLARNRSATVNAALTAWVLAEAQSANPGNGVRGALEMALRCVPDVRKGLIAALVPLAVGGIIVCSDTQKAVIDALKEDGLLPVATLAALCQSKLASSVGPTGRLAEMAWLRVWMDADAHSAWAWFVEHVQGMAGDVEPEVSGFAAAVGDLKWLKVPLDPPTADVLLGIDSMLSTYPPTASTPSKDGDSDFFGPPSKRLREGIANAFLGTRGPIGHQGLVSLLAGYSDPAEVSWMMGRVTEHASLDAEQAANRTAAELKAIGSPFQSEPRTEAQLYEQVLARLEELRKNLEEGPFSERDLFRPDIPEKFLQRWLAAKFRETQNRRFSVHREEEVDDDKMTDIQLSCPAGNVCVEIKPVNSGRGYSANSLTDTLRTQIVGQYLRGTNSTRGILVLMQLDNKRWSIPGDATGQAFPALVSYLETQAQTIKAVSDGVNELTVFGIRCVV</sequence>
<name>A0ABW2QE33_9BURK</name>
<accession>A0ABW2QE33</accession>
<comment type="caution">
    <text evidence="1">The sequence shown here is derived from an EMBL/GenBank/DDBJ whole genome shotgun (WGS) entry which is preliminary data.</text>
</comment>
<organism evidence="1 2">
    <name type="scientific">Hydrogenophaga atypica</name>
    <dbReference type="NCBI Taxonomy" id="249409"/>
    <lineage>
        <taxon>Bacteria</taxon>
        <taxon>Pseudomonadati</taxon>
        <taxon>Pseudomonadota</taxon>
        <taxon>Betaproteobacteria</taxon>
        <taxon>Burkholderiales</taxon>
        <taxon>Comamonadaceae</taxon>
        <taxon>Hydrogenophaga</taxon>
    </lineage>
</organism>
<dbReference type="Proteomes" id="UP001596501">
    <property type="component" value="Unassembled WGS sequence"/>
</dbReference>
<dbReference type="RefSeq" id="WP_382219499.1">
    <property type="nucleotide sequence ID" value="NZ_JBHTCA010000002.1"/>
</dbReference>
<gene>
    <name evidence="1" type="ORF">ACFQPB_02390</name>
</gene>
<protein>
    <recommendedName>
        <fullName evidence="3">ATP-binding protein</fullName>
    </recommendedName>
</protein>